<comment type="caution">
    <text evidence="2">The sequence shown here is derived from an EMBL/GenBank/DDBJ whole genome shotgun (WGS) entry which is preliminary data.</text>
</comment>
<dbReference type="EMBL" id="VATY01000004">
    <property type="protein sequence ID" value="TMM53937.1"/>
    <property type="molecule type" value="Genomic_DNA"/>
</dbReference>
<dbReference type="Pfam" id="PF20050">
    <property type="entry name" value="DUF6452"/>
    <property type="match status" value="1"/>
</dbReference>
<dbReference type="AlphaFoldDB" id="A0A5S3PI63"/>
<name>A0A5S3PI63_9FLAO</name>
<protein>
    <submittedName>
        <fullName evidence="2">Uncharacterized protein</fullName>
    </submittedName>
</protein>
<evidence type="ECO:0000313" key="3">
    <source>
        <dbReference type="Proteomes" id="UP000310314"/>
    </source>
</evidence>
<dbReference type="OrthoDB" id="663527at2"/>
<gene>
    <name evidence="2" type="ORF">FEE95_18765</name>
</gene>
<keyword evidence="3" id="KW-1185">Reference proteome</keyword>
<feature type="chain" id="PRO_5024313984" evidence="1">
    <location>
        <begin position="21"/>
        <end position="170"/>
    </location>
</feature>
<keyword evidence="1" id="KW-0732">Signal</keyword>
<dbReference type="InterPro" id="IPR045607">
    <property type="entry name" value="DUF6452"/>
</dbReference>
<organism evidence="2 3">
    <name type="scientific">Maribacter algarum</name>
    <name type="common">ex Zhang et al. 2020</name>
    <dbReference type="NCBI Taxonomy" id="2578118"/>
    <lineage>
        <taxon>Bacteria</taxon>
        <taxon>Pseudomonadati</taxon>
        <taxon>Bacteroidota</taxon>
        <taxon>Flavobacteriia</taxon>
        <taxon>Flavobacteriales</taxon>
        <taxon>Flavobacteriaceae</taxon>
        <taxon>Maribacter</taxon>
    </lineage>
</organism>
<dbReference type="Proteomes" id="UP000310314">
    <property type="component" value="Unassembled WGS sequence"/>
</dbReference>
<sequence>MNRFQLILIFLLCIAFSACEKDDICVDGDTPLLIIRFYDSENPTEFKAVPGLRVVGAGNDTPVDTFTDRSSLDSISIPLKTIETLTNFSFISDSADDTNEVETGNADALGFSYETKEEFVSRACGFVVNYENLSSNFTTAPENWIQSIEIIKTTVQLETEETTAHVKVFH</sequence>
<dbReference type="PROSITE" id="PS51257">
    <property type="entry name" value="PROKAR_LIPOPROTEIN"/>
    <property type="match status" value="1"/>
</dbReference>
<feature type="signal peptide" evidence="1">
    <location>
        <begin position="1"/>
        <end position="20"/>
    </location>
</feature>
<reference evidence="2 3" key="1">
    <citation type="submission" date="2019-05" db="EMBL/GenBank/DDBJ databases">
        <authorList>
            <person name="Zhang J.-Y."/>
            <person name="Feg X."/>
            <person name="Du Z.-J."/>
        </authorList>
    </citation>
    <scope>NUCLEOTIDE SEQUENCE [LARGE SCALE GENOMIC DNA]</scope>
    <source>
        <strain evidence="2 3">RZ26</strain>
    </source>
</reference>
<evidence type="ECO:0000313" key="2">
    <source>
        <dbReference type="EMBL" id="TMM53937.1"/>
    </source>
</evidence>
<dbReference type="RefSeq" id="WP_138659558.1">
    <property type="nucleotide sequence ID" value="NZ_VATY01000004.1"/>
</dbReference>
<accession>A0A5S3PI63</accession>
<evidence type="ECO:0000256" key="1">
    <source>
        <dbReference type="SAM" id="SignalP"/>
    </source>
</evidence>
<proteinExistence type="predicted"/>